<dbReference type="Proteomes" id="UP000789702">
    <property type="component" value="Unassembled WGS sequence"/>
</dbReference>
<name>A0ACA9MGY6_9GLOM</name>
<accession>A0ACA9MGY6</accession>
<organism evidence="1 2">
    <name type="scientific">Dentiscutata heterogama</name>
    <dbReference type="NCBI Taxonomy" id="1316150"/>
    <lineage>
        <taxon>Eukaryota</taxon>
        <taxon>Fungi</taxon>
        <taxon>Fungi incertae sedis</taxon>
        <taxon>Mucoromycota</taxon>
        <taxon>Glomeromycotina</taxon>
        <taxon>Glomeromycetes</taxon>
        <taxon>Diversisporales</taxon>
        <taxon>Gigasporaceae</taxon>
        <taxon>Dentiscutata</taxon>
    </lineage>
</organism>
<sequence length="119" mass="13638">YTIMEDTTNITKEVTQELKSEQEPLPKKRRRTTTTPKKLPQETKLMSTRKRSSSSQSSTSNSKTTSGEPWSTQEDKLLIDSMLGLIPSVPWSEFAGKFPKRNVKSLQNRWQSLKKKLHG</sequence>
<dbReference type="EMBL" id="CAJVPU010008829">
    <property type="protein sequence ID" value="CAG8588345.1"/>
    <property type="molecule type" value="Genomic_DNA"/>
</dbReference>
<keyword evidence="2" id="KW-1185">Reference proteome</keyword>
<reference evidence="1" key="1">
    <citation type="submission" date="2021-06" db="EMBL/GenBank/DDBJ databases">
        <authorList>
            <person name="Kallberg Y."/>
            <person name="Tangrot J."/>
            <person name="Rosling A."/>
        </authorList>
    </citation>
    <scope>NUCLEOTIDE SEQUENCE</scope>
    <source>
        <strain evidence="1">IL203A</strain>
    </source>
</reference>
<evidence type="ECO:0000313" key="2">
    <source>
        <dbReference type="Proteomes" id="UP000789702"/>
    </source>
</evidence>
<proteinExistence type="predicted"/>
<feature type="non-terminal residue" evidence="1">
    <location>
        <position position="1"/>
    </location>
</feature>
<protein>
    <submittedName>
        <fullName evidence="1">5504_t:CDS:1</fullName>
    </submittedName>
</protein>
<comment type="caution">
    <text evidence="1">The sequence shown here is derived from an EMBL/GenBank/DDBJ whole genome shotgun (WGS) entry which is preliminary data.</text>
</comment>
<evidence type="ECO:0000313" key="1">
    <source>
        <dbReference type="EMBL" id="CAG8588345.1"/>
    </source>
</evidence>
<gene>
    <name evidence="1" type="ORF">DHETER_LOCUS6756</name>
</gene>